<protein>
    <recommendedName>
        <fullName evidence="3">Helicase HerA-like C-terminal domain-containing protein</fullName>
    </recommendedName>
</protein>
<dbReference type="Proteomes" id="UP001055108">
    <property type="component" value="Unassembled WGS sequence"/>
</dbReference>
<dbReference type="EMBL" id="BPQM01000162">
    <property type="protein sequence ID" value="GJD81799.1"/>
    <property type="molecule type" value="Genomic_DNA"/>
</dbReference>
<keyword evidence="2" id="KW-1185">Reference proteome</keyword>
<reference evidence="1" key="1">
    <citation type="journal article" date="2016" name="Front. Microbiol.">
        <title>Genome Sequence of the Piezophilic, Mesophilic Sulfate-Reducing Bacterium Desulfovibrio indicus J2T.</title>
        <authorList>
            <person name="Cao J."/>
            <person name="Maignien L."/>
            <person name="Shao Z."/>
            <person name="Alain K."/>
            <person name="Jebbar M."/>
        </authorList>
    </citation>
    <scope>NUCLEOTIDE SEQUENCE</scope>
    <source>
        <strain evidence="1">NBRC 103626</strain>
    </source>
</reference>
<evidence type="ECO:0008006" key="3">
    <source>
        <dbReference type="Google" id="ProtNLM"/>
    </source>
</evidence>
<proteinExistence type="predicted"/>
<accession>A0AA37HTN8</accession>
<evidence type="ECO:0000313" key="1">
    <source>
        <dbReference type="EMBL" id="GJD81799.1"/>
    </source>
</evidence>
<reference evidence="1" key="2">
    <citation type="submission" date="2021-08" db="EMBL/GenBank/DDBJ databases">
        <authorList>
            <person name="Tani A."/>
            <person name="Ola A."/>
            <person name="Ogura Y."/>
            <person name="Katsura K."/>
            <person name="Hayashi T."/>
        </authorList>
    </citation>
    <scope>NUCLEOTIDE SEQUENCE</scope>
    <source>
        <strain evidence="1">NBRC 103626</strain>
    </source>
</reference>
<gene>
    <name evidence="1" type="ORF">NBEOAGPD_5053</name>
</gene>
<comment type="caution">
    <text evidence="1">The sequence shown here is derived from an EMBL/GenBank/DDBJ whole genome shotgun (WGS) entry which is preliminary data.</text>
</comment>
<organism evidence="1 2">
    <name type="scientific">Methylobacterium gregans</name>
    <dbReference type="NCBI Taxonomy" id="374424"/>
    <lineage>
        <taxon>Bacteria</taxon>
        <taxon>Pseudomonadati</taxon>
        <taxon>Pseudomonadota</taxon>
        <taxon>Alphaproteobacteria</taxon>
        <taxon>Hyphomicrobiales</taxon>
        <taxon>Methylobacteriaceae</taxon>
        <taxon>Methylobacterium</taxon>
    </lineage>
</organism>
<name>A0AA37HTN8_9HYPH</name>
<evidence type="ECO:0000313" key="2">
    <source>
        <dbReference type="Proteomes" id="UP001055108"/>
    </source>
</evidence>
<dbReference type="AlphaFoldDB" id="A0AA37HTN8"/>
<sequence length="31" mass="3260">MSNAARSMARSVGKQVGDAILRNVLGGLMKK</sequence>